<organism evidence="2 3">
    <name type="scientific">Rhypophila decipiens</name>
    <dbReference type="NCBI Taxonomy" id="261697"/>
    <lineage>
        <taxon>Eukaryota</taxon>
        <taxon>Fungi</taxon>
        <taxon>Dikarya</taxon>
        <taxon>Ascomycota</taxon>
        <taxon>Pezizomycotina</taxon>
        <taxon>Sordariomycetes</taxon>
        <taxon>Sordariomycetidae</taxon>
        <taxon>Sordariales</taxon>
        <taxon>Naviculisporaceae</taxon>
        <taxon>Rhypophila</taxon>
    </lineage>
</organism>
<evidence type="ECO:0000256" key="1">
    <source>
        <dbReference type="SAM" id="MobiDB-lite"/>
    </source>
</evidence>
<accession>A0AAN6YFG4</accession>
<feature type="compositionally biased region" description="Polar residues" evidence="1">
    <location>
        <begin position="1"/>
        <end position="11"/>
    </location>
</feature>
<dbReference type="EMBL" id="MU858077">
    <property type="protein sequence ID" value="KAK4215657.1"/>
    <property type="molecule type" value="Genomic_DNA"/>
</dbReference>
<feature type="region of interest" description="Disordered" evidence="1">
    <location>
        <begin position="1"/>
        <end position="128"/>
    </location>
</feature>
<proteinExistence type="predicted"/>
<comment type="caution">
    <text evidence="2">The sequence shown here is derived from an EMBL/GenBank/DDBJ whole genome shotgun (WGS) entry which is preliminary data.</text>
</comment>
<dbReference type="PANTHER" id="PTHR39610:SF2">
    <property type="entry name" value="BZIP DOMAIN-CONTAINING PROTEIN"/>
    <property type="match status" value="1"/>
</dbReference>
<feature type="region of interest" description="Disordered" evidence="1">
    <location>
        <begin position="164"/>
        <end position="256"/>
    </location>
</feature>
<feature type="compositionally biased region" description="Low complexity" evidence="1">
    <location>
        <begin position="50"/>
        <end position="67"/>
    </location>
</feature>
<feature type="region of interest" description="Disordered" evidence="1">
    <location>
        <begin position="276"/>
        <end position="336"/>
    </location>
</feature>
<evidence type="ECO:0000313" key="2">
    <source>
        <dbReference type="EMBL" id="KAK4215657.1"/>
    </source>
</evidence>
<dbReference type="AlphaFoldDB" id="A0AAN6YFG4"/>
<name>A0AAN6YFG4_9PEZI</name>
<reference evidence="2" key="1">
    <citation type="journal article" date="2023" name="Mol. Phylogenet. Evol.">
        <title>Genome-scale phylogeny and comparative genomics of the fungal order Sordariales.</title>
        <authorList>
            <person name="Hensen N."/>
            <person name="Bonometti L."/>
            <person name="Westerberg I."/>
            <person name="Brannstrom I.O."/>
            <person name="Guillou S."/>
            <person name="Cros-Aarteil S."/>
            <person name="Calhoun S."/>
            <person name="Haridas S."/>
            <person name="Kuo A."/>
            <person name="Mondo S."/>
            <person name="Pangilinan J."/>
            <person name="Riley R."/>
            <person name="LaButti K."/>
            <person name="Andreopoulos B."/>
            <person name="Lipzen A."/>
            <person name="Chen C."/>
            <person name="Yan M."/>
            <person name="Daum C."/>
            <person name="Ng V."/>
            <person name="Clum A."/>
            <person name="Steindorff A."/>
            <person name="Ohm R.A."/>
            <person name="Martin F."/>
            <person name="Silar P."/>
            <person name="Natvig D.O."/>
            <person name="Lalanne C."/>
            <person name="Gautier V."/>
            <person name="Ament-Velasquez S.L."/>
            <person name="Kruys A."/>
            <person name="Hutchinson M.I."/>
            <person name="Powell A.J."/>
            <person name="Barry K."/>
            <person name="Miller A.N."/>
            <person name="Grigoriev I.V."/>
            <person name="Debuchy R."/>
            <person name="Gladieux P."/>
            <person name="Hiltunen Thoren M."/>
            <person name="Johannesson H."/>
        </authorList>
    </citation>
    <scope>NUCLEOTIDE SEQUENCE</scope>
    <source>
        <strain evidence="2">PSN293</strain>
    </source>
</reference>
<keyword evidence="3" id="KW-1185">Reference proteome</keyword>
<evidence type="ECO:0000313" key="3">
    <source>
        <dbReference type="Proteomes" id="UP001301769"/>
    </source>
</evidence>
<protein>
    <submittedName>
        <fullName evidence="2">Uncharacterized protein</fullName>
    </submittedName>
</protein>
<reference evidence="2" key="2">
    <citation type="submission" date="2023-05" db="EMBL/GenBank/DDBJ databases">
        <authorList>
            <consortium name="Lawrence Berkeley National Laboratory"/>
            <person name="Steindorff A."/>
            <person name="Hensen N."/>
            <person name="Bonometti L."/>
            <person name="Westerberg I."/>
            <person name="Brannstrom I.O."/>
            <person name="Guillou S."/>
            <person name="Cros-Aarteil S."/>
            <person name="Calhoun S."/>
            <person name="Haridas S."/>
            <person name="Kuo A."/>
            <person name="Mondo S."/>
            <person name="Pangilinan J."/>
            <person name="Riley R."/>
            <person name="Labutti K."/>
            <person name="Andreopoulos B."/>
            <person name="Lipzen A."/>
            <person name="Chen C."/>
            <person name="Yanf M."/>
            <person name="Daum C."/>
            <person name="Ng V."/>
            <person name="Clum A."/>
            <person name="Ohm R."/>
            <person name="Martin F."/>
            <person name="Silar P."/>
            <person name="Natvig D."/>
            <person name="Lalanne C."/>
            <person name="Gautier V."/>
            <person name="Ament-Velasquez S.L."/>
            <person name="Kruys A."/>
            <person name="Hutchinson M.I."/>
            <person name="Powell A.J."/>
            <person name="Barry K."/>
            <person name="Miller A.N."/>
            <person name="Grigoriev I.V."/>
            <person name="Debuchy R."/>
            <person name="Gladieux P."/>
            <person name="Thoren M.H."/>
            <person name="Johannesson H."/>
        </authorList>
    </citation>
    <scope>NUCLEOTIDE SEQUENCE</scope>
    <source>
        <strain evidence="2">PSN293</strain>
    </source>
</reference>
<feature type="compositionally biased region" description="Pro residues" evidence="1">
    <location>
        <begin position="316"/>
        <end position="326"/>
    </location>
</feature>
<gene>
    <name evidence="2" type="ORF">QBC37DRAFT_439354</name>
</gene>
<dbReference type="Proteomes" id="UP001301769">
    <property type="component" value="Unassembled WGS sequence"/>
</dbReference>
<sequence>MASTAGEQSTGHLREGSPSPSPRSRSRSASVSLQAAATLNAGLQRGDSIPRSSNIPQPRQQQPSPSAGRRRSQVLMNLQMADPNIPAPGEMIGEPHIPLSGLSATASPHRVSASPQPLYSGEPQHFRTPSLGEIHQELENEQEFQVNRLLAEIRRLQQQLQRQQSSAISDEAASDRSTPLPVAIPGSGPHSAHPTTGSGSVPRSPGFPHPRSSFDMARVDLQRRSRTPSRGASPRLRSSSISAESGEPFVLGGRDESAIYQAETQMLTRENQMLRHRIRELERQMSESGSGSTHEPSHASRLHRSTSISEPESSRPNPPHLEPVPDVPKEEDEAKD</sequence>
<dbReference type="PANTHER" id="PTHR39610">
    <property type="entry name" value="BZIP DOMAIN-CONTAINING PROTEIN-RELATED"/>
    <property type="match status" value="1"/>
</dbReference>
<feature type="compositionally biased region" description="Polar residues" evidence="1">
    <location>
        <begin position="305"/>
        <end position="315"/>
    </location>
</feature>